<evidence type="ECO:0000313" key="3">
    <source>
        <dbReference type="EMBL" id="GAA3374797.1"/>
    </source>
</evidence>
<dbReference type="RefSeq" id="WP_345039536.1">
    <property type="nucleotide sequence ID" value="NZ_BAAAYL010000001.1"/>
</dbReference>
<name>A0ABP6SFF6_9ACTN</name>
<dbReference type="EMBL" id="BAAAYL010000001">
    <property type="protein sequence ID" value="GAA3374797.1"/>
    <property type="molecule type" value="Genomic_DNA"/>
</dbReference>
<feature type="domain" description="DUF1330" evidence="2">
    <location>
        <begin position="44"/>
        <end position="114"/>
    </location>
</feature>
<dbReference type="Pfam" id="PF07045">
    <property type="entry name" value="DUF1330"/>
    <property type="match status" value="1"/>
</dbReference>
<protein>
    <recommendedName>
        <fullName evidence="2">DUF1330 domain-containing protein</fullName>
    </recommendedName>
</protein>
<accession>A0ABP6SFF6</accession>
<evidence type="ECO:0000313" key="4">
    <source>
        <dbReference type="Proteomes" id="UP001499990"/>
    </source>
</evidence>
<reference evidence="4" key="1">
    <citation type="journal article" date="2019" name="Int. J. Syst. Evol. Microbiol.">
        <title>The Global Catalogue of Microorganisms (GCM) 10K type strain sequencing project: providing services to taxonomists for standard genome sequencing and annotation.</title>
        <authorList>
            <consortium name="The Broad Institute Genomics Platform"/>
            <consortium name="The Broad Institute Genome Sequencing Center for Infectious Disease"/>
            <person name="Wu L."/>
            <person name="Ma J."/>
        </authorList>
    </citation>
    <scope>NUCLEOTIDE SEQUENCE [LARGE SCALE GENOMIC DNA]</scope>
    <source>
        <strain evidence="4">JCM 9651</strain>
    </source>
</reference>
<gene>
    <name evidence="3" type="ORF">GCM10020367_40090</name>
</gene>
<evidence type="ECO:0000256" key="1">
    <source>
        <dbReference type="SAM" id="MobiDB-lite"/>
    </source>
</evidence>
<keyword evidence="4" id="KW-1185">Reference proteome</keyword>
<feature type="region of interest" description="Disordered" evidence="1">
    <location>
        <begin position="29"/>
        <end position="50"/>
    </location>
</feature>
<dbReference type="Proteomes" id="UP001499990">
    <property type="component" value="Unassembled WGS sequence"/>
</dbReference>
<proteinExistence type="predicted"/>
<sequence length="133" mass="14506">MPAGTHARCVGRKPREHCYEGLRPPCDRTHRTPLLDGQTAPVAAPSTLDPFSGRFPVHGATVEVRQGEWPGALVIVAFPGIEEARAWYDSPACQEILPLRTDRIQGDIVLVDGLTPHYDDAASTATRLREAGR</sequence>
<dbReference type="InterPro" id="IPR011008">
    <property type="entry name" value="Dimeric_a/b-barrel"/>
</dbReference>
<evidence type="ECO:0000259" key="2">
    <source>
        <dbReference type="Pfam" id="PF07045"/>
    </source>
</evidence>
<dbReference type="InterPro" id="IPR010753">
    <property type="entry name" value="DUF1330"/>
</dbReference>
<organism evidence="3 4">
    <name type="scientific">Streptomyces sannanensis</name>
    <dbReference type="NCBI Taxonomy" id="285536"/>
    <lineage>
        <taxon>Bacteria</taxon>
        <taxon>Bacillati</taxon>
        <taxon>Actinomycetota</taxon>
        <taxon>Actinomycetes</taxon>
        <taxon>Kitasatosporales</taxon>
        <taxon>Streptomycetaceae</taxon>
        <taxon>Streptomyces</taxon>
    </lineage>
</organism>
<dbReference type="Gene3D" id="3.30.70.100">
    <property type="match status" value="1"/>
</dbReference>
<comment type="caution">
    <text evidence="3">The sequence shown here is derived from an EMBL/GenBank/DDBJ whole genome shotgun (WGS) entry which is preliminary data.</text>
</comment>
<dbReference type="SUPFAM" id="SSF54909">
    <property type="entry name" value="Dimeric alpha+beta barrel"/>
    <property type="match status" value="1"/>
</dbReference>